<accession>A0A2P5BFY0</accession>
<dbReference type="EMBL" id="JXTC01000531">
    <property type="protein sequence ID" value="PON47711.1"/>
    <property type="molecule type" value="Genomic_DNA"/>
</dbReference>
<dbReference type="InParanoid" id="A0A2P5BFY0"/>
<keyword evidence="3" id="KW-1185">Reference proteome</keyword>
<protein>
    <submittedName>
        <fullName evidence="2">Uncharacterized protein</fullName>
    </submittedName>
</protein>
<dbReference type="AlphaFoldDB" id="A0A2P5BFY0"/>
<sequence length="77" mass="8707">LLSLAWSFGYRLVVCWSGRLELEAKDAVNDPPLTKTTPEPPVTNTEKLQLSLSHPKRNPKRINQPPTSLRKSQIEIT</sequence>
<proteinExistence type="predicted"/>
<dbReference type="OrthoDB" id="10398090at2759"/>
<evidence type="ECO:0000313" key="2">
    <source>
        <dbReference type="EMBL" id="PON47711.1"/>
    </source>
</evidence>
<gene>
    <name evidence="2" type="ORF">TorRG33x02_322660</name>
</gene>
<feature type="region of interest" description="Disordered" evidence="1">
    <location>
        <begin position="26"/>
        <end position="77"/>
    </location>
</feature>
<organism evidence="2 3">
    <name type="scientific">Trema orientale</name>
    <name type="common">Charcoal tree</name>
    <name type="synonym">Celtis orientalis</name>
    <dbReference type="NCBI Taxonomy" id="63057"/>
    <lineage>
        <taxon>Eukaryota</taxon>
        <taxon>Viridiplantae</taxon>
        <taxon>Streptophyta</taxon>
        <taxon>Embryophyta</taxon>
        <taxon>Tracheophyta</taxon>
        <taxon>Spermatophyta</taxon>
        <taxon>Magnoliopsida</taxon>
        <taxon>eudicotyledons</taxon>
        <taxon>Gunneridae</taxon>
        <taxon>Pentapetalae</taxon>
        <taxon>rosids</taxon>
        <taxon>fabids</taxon>
        <taxon>Rosales</taxon>
        <taxon>Cannabaceae</taxon>
        <taxon>Trema</taxon>
    </lineage>
</organism>
<name>A0A2P5BFY0_TREOI</name>
<feature type="non-terminal residue" evidence="2">
    <location>
        <position position="1"/>
    </location>
</feature>
<feature type="compositionally biased region" description="Polar residues" evidence="1">
    <location>
        <begin position="64"/>
        <end position="77"/>
    </location>
</feature>
<evidence type="ECO:0000256" key="1">
    <source>
        <dbReference type="SAM" id="MobiDB-lite"/>
    </source>
</evidence>
<evidence type="ECO:0000313" key="3">
    <source>
        <dbReference type="Proteomes" id="UP000237000"/>
    </source>
</evidence>
<comment type="caution">
    <text evidence="2">The sequence shown here is derived from an EMBL/GenBank/DDBJ whole genome shotgun (WGS) entry which is preliminary data.</text>
</comment>
<feature type="compositionally biased region" description="Polar residues" evidence="1">
    <location>
        <begin position="34"/>
        <end position="52"/>
    </location>
</feature>
<reference evidence="3" key="1">
    <citation type="submission" date="2016-06" db="EMBL/GenBank/DDBJ databases">
        <title>Parallel loss of symbiosis genes in relatives of nitrogen-fixing non-legume Parasponia.</title>
        <authorList>
            <person name="Van Velzen R."/>
            <person name="Holmer R."/>
            <person name="Bu F."/>
            <person name="Rutten L."/>
            <person name="Van Zeijl A."/>
            <person name="Liu W."/>
            <person name="Santuari L."/>
            <person name="Cao Q."/>
            <person name="Sharma T."/>
            <person name="Shen D."/>
            <person name="Roswanjaya Y."/>
            <person name="Wardhani T."/>
            <person name="Kalhor M.S."/>
            <person name="Jansen J."/>
            <person name="Van den Hoogen J."/>
            <person name="Gungor B."/>
            <person name="Hartog M."/>
            <person name="Hontelez J."/>
            <person name="Verver J."/>
            <person name="Yang W.-C."/>
            <person name="Schijlen E."/>
            <person name="Repin R."/>
            <person name="Schilthuizen M."/>
            <person name="Schranz E."/>
            <person name="Heidstra R."/>
            <person name="Miyata K."/>
            <person name="Fedorova E."/>
            <person name="Kohlen W."/>
            <person name="Bisseling T."/>
            <person name="Smit S."/>
            <person name="Geurts R."/>
        </authorList>
    </citation>
    <scope>NUCLEOTIDE SEQUENCE [LARGE SCALE GENOMIC DNA]</scope>
    <source>
        <strain evidence="3">cv. RG33-2</strain>
    </source>
</reference>
<dbReference type="Proteomes" id="UP000237000">
    <property type="component" value="Unassembled WGS sequence"/>
</dbReference>